<dbReference type="InterPro" id="IPR014143">
    <property type="entry name" value="NHEJ_ligase_prk"/>
</dbReference>
<evidence type="ECO:0000256" key="13">
    <source>
        <dbReference type="ARBA" id="ARBA00022932"/>
    </source>
</evidence>
<evidence type="ECO:0000256" key="2">
    <source>
        <dbReference type="ARBA" id="ARBA00012727"/>
    </source>
</evidence>
<keyword evidence="5" id="KW-0548">Nucleotidyltransferase</keyword>
<evidence type="ECO:0000256" key="3">
    <source>
        <dbReference type="ARBA" id="ARBA00022598"/>
    </source>
</evidence>
<dbReference type="PROSITE" id="PS50160">
    <property type="entry name" value="DNA_LIGASE_A3"/>
    <property type="match status" value="1"/>
</dbReference>
<dbReference type="InterPro" id="IPR052171">
    <property type="entry name" value="NHEJ_LigD"/>
</dbReference>
<keyword evidence="15" id="KW-0233">DNA recombination</keyword>
<dbReference type="GO" id="GO:0006310">
    <property type="term" value="P:DNA recombination"/>
    <property type="evidence" value="ECO:0007669"/>
    <property type="project" value="UniProtKB-KW"/>
</dbReference>
<evidence type="ECO:0000313" key="23">
    <source>
        <dbReference type="EMBL" id="QEA16379.1"/>
    </source>
</evidence>
<dbReference type="NCBIfam" id="TIGR02779">
    <property type="entry name" value="NHEJ_ligase_lig"/>
    <property type="match status" value="1"/>
</dbReference>
<dbReference type="GO" id="GO:0003677">
    <property type="term" value="F:DNA binding"/>
    <property type="evidence" value="ECO:0007669"/>
    <property type="project" value="UniProtKB-KW"/>
</dbReference>
<dbReference type="EC" id="6.5.1.1" evidence="2"/>
<dbReference type="PANTHER" id="PTHR42705:SF2">
    <property type="entry name" value="BIFUNCTIONAL NON-HOMOLOGOUS END JOINING PROTEIN LIGD"/>
    <property type="match status" value="1"/>
</dbReference>
<dbReference type="NCBIfam" id="TIGR02777">
    <property type="entry name" value="LigD_PE_dom"/>
    <property type="match status" value="1"/>
</dbReference>
<comment type="cofactor">
    <cofactor evidence="1">
        <name>Mn(2+)</name>
        <dbReference type="ChEBI" id="CHEBI:29035"/>
    </cofactor>
</comment>
<protein>
    <recommendedName>
        <fullName evidence="2">DNA ligase (ATP)</fullName>
        <ecNumber evidence="2">6.5.1.1</ecNumber>
    </recommendedName>
    <alternativeName>
        <fullName evidence="19">NHEJ DNA polymerase</fullName>
    </alternativeName>
</protein>
<evidence type="ECO:0000256" key="15">
    <source>
        <dbReference type="ARBA" id="ARBA00023172"/>
    </source>
</evidence>
<dbReference type="AlphaFoldDB" id="A0A5B8S4A9"/>
<dbReference type="NCBIfam" id="NF004628">
    <property type="entry name" value="PRK05972.1"/>
    <property type="match status" value="1"/>
</dbReference>
<organism evidence="23 24">
    <name type="scientific">Novosphingobium ginsenosidimutans</name>
    <dbReference type="NCBI Taxonomy" id="1176536"/>
    <lineage>
        <taxon>Bacteria</taxon>
        <taxon>Pseudomonadati</taxon>
        <taxon>Pseudomonadota</taxon>
        <taxon>Alphaproteobacteria</taxon>
        <taxon>Sphingomonadales</taxon>
        <taxon>Sphingomonadaceae</taxon>
        <taxon>Novosphingobium</taxon>
    </lineage>
</organism>
<evidence type="ECO:0000256" key="5">
    <source>
        <dbReference type="ARBA" id="ARBA00022695"/>
    </source>
</evidence>
<evidence type="ECO:0000256" key="11">
    <source>
        <dbReference type="ARBA" id="ARBA00022839"/>
    </source>
</evidence>
<evidence type="ECO:0000256" key="20">
    <source>
        <dbReference type="ARBA" id="ARBA00034003"/>
    </source>
</evidence>
<dbReference type="SUPFAM" id="SSF50249">
    <property type="entry name" value="Nucleic acid-binding proteins"/>
    <property type="match status" value="1"/>
</dbReference>
<dbReference type="Pfam" id="PF21686">
    <property type="entry name" value="LigD_Prim-Pol"/>
    <property type="match status" value="1"/>
</dbReference>
<keyword evidence="16" id="KW-0234">DNA repair</keyword>
<evidence type="ECO:0000256" key="17">
    <source>
        <dbReference type="ARBA" id="ARBA00023211"/>
    </source>
</evidence>
<keyword evidence="24" id="KW-1185">Reference proteome</keyword>
<dbReference type="OrthoDB" id="9802472at2"/>
<evidence type="ECO:0000313" key="24">
    <source>
        <dbReference type="Proteomes" id="UP000321172"/>
    </source>
</evidence>
<proteinExistence type="predicted"/>
<keyword evidence="6" id="KW-0540">Nuclease</keyword>
<dbReference type="Gene3D" id="3.90.920.10">
    <property type="entry name" value="DNA primase, PRIM domain"/>
    <property type="match status" value="1"/>
</dbReference>
<evidence type="ECO:0000256" key="7">
    <source>
        <dbReference type="ARBA" id="ARBA00022723"/>
    </source>
</evidence>
<evidence type="ECO:0000256" key="4">
    <source>
        <dbReference type="ARBA" id="ARBA00022679"/>
    </source>
</evidence>
<keyword evidence="17" id="KW-0464">Manganese</keyword>
<dbReference type="EMBL" id="CP042345">
    <property type="protein sequence ID" value="QEA16379.1"/>
    <property type="molecule type" value="Genomic_DNA"/>
</dbReference>
<feature type="compositionally biased region" description="Basic residues" evidence="21">
    <location>
        <begin position="198"/>
        <end position="208"/>
    </location>
</feature>
<evidence type="ECO:0000256" key="18">
    <source>
        <dbReference type="ARBA" id="ARBA00023268"/>
    </source>
</evidence>
<dbReference type="Gene3D" id="2.40.50.140">
    <property type="entry name" value="Nucleic acid-binding proteins"/>
    <property type="match status" value="1"/>
</dbReference>
<dbReference type="GO" id="GO:0004527">
    <property type="term" value="F:exonuclease activity"/>
    <property type="evidence" value="ECO:0007669"/>
    <property type="project" value="UniProtKB-KW"/>
</dbReference>
<evidence type="ECO:0000256" key="1">
    <source>
        <dbReference type="ARBA" id="ARBA00001936"/>
    </source>
</evidence>
<dbReference type="InterPro" id="IPR014146">
    <property type="entry name" value="LigD_ligase_dom"/>
</dbReference>
<feature type="region of interest" description="Disordered" evidence="21">
    <location>
        <begin position="180"/>
        <end position="216"/>
    </location>
</feature>
<gene>
    <name evidence="23" type="primary">ligD</name>
    <name evidence="23" type="ORF">FRF71_09680</name>
</gene>
<dbReference type="Gene3D" id="3.30.470.30">
    <property type="entry name" value="DNA ligase/mRNA capping enzyme"/>
    <property type="match status" value="1"/>
</dbReference>
<dbReference type="GO" id="GO:0003887">
    <property type="term" value="F:DNA-directed DNA polymerase activity"/>
    <property type="evidence" value="ECO:0007669"/>
    <property type="project" value="UniProtKB-KW"/>
</dbReference>
<name>A0A5B8S4A9_9SPHN</name>
<dbReference type="GO" id="GO:0005524">
    <property type="term" value="F:ATP binding"/>
    <property type="evidence" value="ECO:0007669"/>
    <property type="project" value="UniProtKB-KW"/>
</dbReference>
<dbReference type="InterPro" id="IPR014144">
    <property type="entry name" value="LigD_PE_domain"/>
</dbReference>
<dbReference type="SUPFAM" id="SSF56091">
    <property type="entry name" value="DNA ligase/mRNA capping enzyme, catalytic domain"/>
    <property type="match status" value="1"/>
</dbReference>
<dbReference type="NCBIfam" id="TIGR02776">
    <property type="entry name" value="NHEJ_ligase_prk"/>
    <property type="match status" value="1"/>
</dbReference>
<dbReference type="CDD" id="cd07971">
    <property type="entry name" value="OBF_DNA_ligase_LigD"/>
    <property type="match status" value="1"/>
</dbReference>
<keyword evidence="13" id="KW-0239">DNA-directed DNA polymerase</keyword>
<evidence type="ECO:0000256" key="19">
    <source>
        <dbReference type="ARBA" id="ARBA00029943"/>
    </source>
</evidence>
<dbReference type="GO" id="GO:0006281">
    <property type="term" value="P:DNA repair"/>
    <property type="evidence" value="ECO:0007669"/>
    <property type="project" value="UniProtKB-KW"/>
</dbReference>
<evidence type="ECO:0000256" key="9">
    <source>
        <dbReference type="ARBA" id="ARBA00022763"/>
    </source>
</evidence>
<evidence type="ECO:0000259" key="22">
    <source>
        <dbReference type="PROSITE" id="PS50160"/>
    </source>
</evidence>
<dbReference type="Pfam" id="PF01068">
    <property type="entry name" value="DNA_ligase_A_M"/>
    <property type="match status" value="1"/>
</dbReference>
<keyword evidence="3 23" id="KW-0436">Ligase</keyword>
<keyword evidence="9" id="KW-0227">DNA damage</keyword>
<feature type="region of interest" description="Disordered" evidence="21">
    <location>
        <begin position="1"/>
        <end position="29"/>
    </location>
</feature>
<dbReference type="InterPro" id="IPR014145">
    <property type="entry name" value="LigD_pol_dom"/>
</dbReference>
<dbReference type="PANTHER" id="PTHR42705">
    <property type="entry name" value="BIFUNCTIONAL NON-HOMOLOGOUS END JOINING PROTEIN LIGD"/>
    <property type="match status" value="1"/>
</dbReference>
<sequence length="810" mass="88792">MGREAPLAEYKAKRDFKRTPEPRDKVVSARNGQARRFVVQKHDATRLHWDFRLEVDGVLKSWAVTRGPSPNPEDKRLAVRTEDHPMDYASFEGTIPEGEYGGGTVMLWDEGTWEPIAGKKAQDLEKGHLHFVLHGQRMKGEWLLIRLKPRGMEKRENWLLRKIEDACCGPSDSLTERELTSVATGRTMHDIAEGKPSPKTRRRKRGKGRATPPPFEPVQLATLVDEAPDGPDWLHETKYDGYRALIACGGGSAVVYTRSGHDWSDKFPDVCAAAATLPVDAALIDGEIMALDAAGNPDFSALQEAISAGGRGLSLFAFDLLHLDGEDLRPLPNLDRKARLQALLAGVPSPLHYAEHVLGSGGEMLKLLCGAGLEGIVSKRADAPYRGKRTQAWLKSKCVARQEFVILGWTGSAARGRAFAALLLGRYDGDHLRYAGKVGTGFNERTMQNLAEAMAPLAATDPATAVPASAQRGAHWLRPELVAEVAFAEFTGEGILRHARFVGLRGDKPAREVRLERPMPKPADPEVRITHPERVVFPDDGITKGELADYYRAMAPLLLATMAGRPLSLVRCPDGIGGKCFFQKHGAGNLGKDIGSVRIREKDGGEEDYLCVSDAQGVLECVQMGAIEFHAWASHSRHLEQPDRLVFDLDPDEALSFADVRKAAQDLKRHLADIGLTSFAMLSGGKGVHVIVPLKPQAEWDEVTDFARRFSIALATAEPERFVATMSKAKRKGRIFIDWLRNQRGSTAIMPYSVRARAGAPVAAPVSWAELDEFETAAAFRLADRAQLLERAADRGLAGWGSSSQLLPSV</sequence>
<evidence type="ECO:0000256" key="10">
    <source>
        <dbReference type="ARBA" id="ARBA00022801"/>
    </source>
</evidence>
<dbReference type="InterPro" id="IPR012310">
    <property type="entry name" value="DNA_ligase_ATP-dep_cent"/>
</dbReference>
<keyword evidence="10" id="KW-0378">Hydrolase</keyword>
<keyword evidence="12" id="KW-0067">ATP-binding</keyword>
<dbReference type="RefSeq" id="WP_147090460.1">
    <property type="nucleotide sequence ID" value="NZ_BAABJD010000006.1"/>
</dbReference>
<dbReference type="NCBIfam" id="TIGR02778">
    <property type="entry name" value="ligD_pol"/>
    <property type="match status" value="1"/>
</dbReference>
<evidence type="ECO:0000256" key="21">
    <source>
        <dbReference type="SAM" id="MobiDB-lite"/>
    </source>
</evidence>
<evidence type="ECO:0000256" key="6">
    <source>
        <dbReference type="ARBA" id="ARBA00022722"/>
    </source>
</evidence>
<keyword evidence="11" id="KW-0269">Exonuclease</keyword>
<evidence type="ECO:0000256" key="12">
    <source>
        <dbReference type="ARBA" id="ARBA00022840"/>
    </source>
</evidence>
<keyword evidence="14" id="KW-0238">DNA-binding</keyword>
<dbReference type="GO" id="GO:0003910">
    <property type="term" value="F:DNA ligase (ATP) activity"/>
    <property type="evidence" value="ECO:0007669"/>
    <property type="project" value="UniProtKB-EC"/>
</dbReference>
<dbReference type="Pfam" id="PF04679">
    <property type="entry name" value="DNA_ligase_A_C"/>
    <property type="match status" value="1"/>
</dbReference>
<evidence type="ECO:0000256" key="14">
    <source>
        <dbReference type="ARBA" id="ARBA00023125"/>
    </source>
</evidence>
<evidence type="ECO:0000256" key="8">
    <source>
        <dbReference type="ARBA" id="ARBA00022741"/>
    </source>
</evidence>
<dbReference type="Proteomes" id="UP000321172">
    <property type="component" value="Chromosome"/>
</dbReference>
<accession>A0A5B8S4A9</accession>
<dbReference type="CDD" id="cd07906">
    <property type="entry name" value="Adenylation_DNA_ligase_LigD_LigC"/>
    <property type="match status" value="1"/>
</dbReference>
<dbReference type="CDD" id="cd04862">
    <property type="entry name" value="PaeLigD_Pol_like"/>
    <property type="match status" value="1"/>
</dbReference>
<dbReference type="InterPro" id="IPR012340">
    <property type="entry name" value="NA-bd_OB-fold"/>
</dbReference>
<keyword evidence="18" id="KW-0511">Multifunctional enzyme</keyword>
<dbReference type="Pfam" id="PF13298">
    <property type="entry name" value="LigD_N"/>
    <property type="match status" value="1"/>
</dbReference>
<dbReference type="InterPro" id="IPR033651">
    <property type="entry name" value="PaeLigD_Pol-like"/>
</dbReference>
<feature type="domain" description="ATP-dependent DNA ligase family profile" evidence="22">
    <location>
        <begin position="315"/>
        <end position="428"/>
    </location>
</feature>
<dbReference type="KEGG" id="ngf:FRF71_09680"/>
<dbReference type="GO" id="GO:0046872">
    <property type="term" value="F:metal ion binding"/>
    <property type="evidence" value="ECO:0007669"/>
    <property type="project" value="UniProtKB-KW"/>
</dbReference>
<keyword evidence="4" id="KW-0808">Transferase</keyword>
<comment type="catalytic activity">
    <reaction evidence="20">
        <text>ATP + (deoxyribonucleotide)n-3'-hydroxyl + 5'-phospho-(deoxyribonucleotide)m = (deoxyribonucleotide)n+m + AMP + diphosphate.</text>
        <dbReference type="EC" id="6.5.1.1"/>
    </reaction>
</comment>
<feature type="compositionally biased region" description="Basic and acidic residues" evidence="21">
    <location>
        <begin position="10"/>
        <end position="27"/>
    </location>
</feature>
<reference evidence="23 24" key="1">
    <citation type="journal article" date="2013" name="J. Microbiol. Biotechnol.">
        <title>Novosphingobium ginsenosidimutans sp. nov., with the ability to convert ginsenoside.</title>
        <authorList>
            <person name="Kim J.K."/>
            <person name="He D."/>
            <person name="Liu Q.M."/>
            <person name="Park H.Y."/>
            <person name="Jung M.S."/>
            <person name="Yoon M.H."/>
            <person name="Kim S.C."/>
            <person name="Im W.T."/>
        </authorList>
    </citation>
    <scope>NUCLEOTIDE SEQUENCE [LARGE SCALE GENOMIC DNA]</scope>
    <source>
        <strain evidence="23 24">FW-6</strain>
    </source>
</reference>
<dbReference type="Gene3D" id="3.30.1490.70">
    <property type="match status" value="1"/>
</dbReference>
<keyword evidence="7" id="KW-0479">Metal-binding</keyword>
<evidence type="ECO:0000256" key="16">
    <source>
        <dbReference type="ARBA" id="ARBA00023204"/>
    </source>
</evidence>
<dbReference type="InterPro" id="IPR012309">
    <property type="entry name" value="DNA_ligase_ATP-dep_C"/>
</dbReference>
<keyword evidence="8" id="KW-0547">Nucleotide-binding</keyword>